<evidence type="ECO:0000256" key="4">
    <source>
        <dbReference type="ARBA" id="ARBA00022777"/>
    </source>
</evidence>
<comment type="function">
    <text evidence="7">Catalyzes the specific phosphorylation of the 3-hydroxyl group of shikimic acid using ATP as a cosubstrate.</text>
</comment>
<dbReference type="EMBL" id="ADLN01000012">
    <property type="protein sequence ID" value="EHI60688.1"/>
    <property type="molecule type" value="Genomic_DNA"/>
</dbReference>
<comment type="cofactor">
    <cofactor evidence="7">
        <name>Mg(2+)</name>
        <dbReference type="ChEBI" id="CHEBI:18420"/>
    </cofactor>
    <text evidence="7">Binds 1 Mg(2+) ion per subunit.</text>
</comment>
<evidence type="ECO:0000256" key="5">
    <source>
        <dbReference type="ARBA" id="ARBA00022840"/>
    </source>
</evidence>
<evidence type="ECO:0000313" key="8">
    <source>
        <dbReference type="EMBL" id="EHI60688.1"/>
    </source>
</evidence>
<dbReference type="GO" id="GO:0009073">
    <property type="term" value="P:aromatic amino acid family biosynthetic process"/>
    <property type="evidence" value="ECO:0007669"/>
    <property type="project" value="UniProtKB-KW"/>
</dbReference>
<comment type="pathway">
    <text evidence="7">Metabolic intermediate biosynthesis; chorismate biosynthesis; chorismate from D-erythrose 4-phosphate and phosphoenolpyruvate: step 5/7.</text>
</comment>
<name>G5ICR7_9FIRM</name>
<dbReference type="GO" id="GO:0008652">
    <property type="term" value="P:amino acid biosynthetic process"/>
    <property type="evidence" value="ECO:0007669"/>
    <property type="project" value="UniProtKB-KW"/>
</dbReference>
<comment type="subunit">
    <text evidence="7">Monomer.</text>
</comment>
<dbReference type="OrthoDB" id="9800332at2"/>
<dbReference type="PATRIC" id="fig|742737.3.peg.1260"/>
<keyword evidence="2 7" id="KW-0808">Transferase</keyword>
<feature type="binding site" evidence="7">
    <location>
        <position position="82"/>
    </location>
    <ligand>
        <name>substrate</name>
    </ligand>
</feature>
<keyword evidence="7" id="KW-0460">Magnesium</keyword>
<keyword evidence="7" id="KW-0479">Metal-binding</keyword>
<evidence type="ECO:0000313" key="9">
    <source>
        <dbReference type="Proteomes" id="UP000005384"/>
    </source>
</evidence>
<feature type="binding site" evidence="7">
    <location>
        <position position="35"/>
    </location>
    <ligand>
        <name>substrate</name>
    </ligand>
</feature>
<feature type="binding site" evidence="7">
    <location>
        <position position="120"/>
    </location>
    <ligand>
        <name>ATP</name>
        <dbReference type="ChEBI" id="CHEBI:30616"/>
    </ligand>
</feature>
<accession>G5ICR7</accession>
<keyword evidence="5 7" id="KW-0067">ATP-binding</keyword>
<feature type="binding site" evidence="7">
    <location>
        <position position="59"/>
    </location>
    <ligand>
        <name>substrate</name>
    </ligand>
</feature>
<evidence type="ECO:0000256" key="2">
    <source>
        <dbReference type="ARBA" id="ARBA00022679"/>
    </source>
</evidence>
<reference evidence="8 9" key="1">
    <citation type="submission" date="2011-08" db="EMBL/GenBank/DDBJ databases">
        <title>The Genome Sequence of Clostridium hathewayi WAL-18680.</title>
        <authorList>
            <consortium name="The Broad Institute Genome Sequencing Platform"/>
            <person name="Earl A."/>
            <person name="Ward D."/>
            <person name="Feldgarden M."/>
            <person name="Gevers D."/>
            <person name="Finegold S.M."/>
            <person name="Summanen P.H."/>
            <person name="Molitoris D.R."/>
            <person name="Song M."/>
            <person name="Daigneault M."/>
            <person name="Allen-Vercoe E."/>
            <person name="Young S.K."/>
            <person name="Zeng Q."/>
            <person name="Gargeya S."/>
            <person name="Fitzgerald M."/>
            <person name="Haas B."/>
            <person name="Abouelleil A."/>
            <person name="Alvarado L."/>
            <person name="Arachchi H.M."/>
            <person name="Berlin A."/>
            <person name="Brown A."/>
            <person name="Chapman S.B."/>
            <person name="Chen Z."/>
            <person name="Dunbar C."/>
            <person name="Freedman E."/>
            <person name="Gearin G."/>
            <person name="Gellesch M."/>
            <person name="Goldberg J."/>
            <person name="Griggs A."/>
            <person name="Gujja S."/>
            <person name="Heiman D."/>
            <person name="Howarth C."/>
            <person name="Larson L."/>
            <person name="Lui A."/>
            <person name="MacDonald P.J.P."/>
            <person name="Montmayeur A."/>
            <person name="Murphy C."/>
            <person name="Neiman D."/>
            <person name="Pearson M."/>
            <person name="Priest M."/>
            <person name="Roberts A."/>
            <person name="Saif S."/>
            <person name="Shea T."/>
            <person name="Shenoy N."/>
            <person name="Sisk P."/>
            <person name="Stolte C."/>
            <person name="Sykes S."/>
            <person name="Wortman J."/>
            <person name="Nusbaum C."/>
            <person name="Birren B."/>
        </authorList>
    </citation>
    <scope>NUCLEOTIDE SEQUENCE [LARGE SCALE GENOMIC DNA]</scope>
    <source>
        <strain evidence="8 9">WAL-18680</strain>
    </source>
</reference>
<dbReference type="UniPathway" id="UPA00053">
    <property type="reaction ID" value="UER00088"/>
</dbReference>
<keyword evidence="7" id="KW-0963">Cytoplasm</keyword>
<feature type="binding site" evidence="7">
    <location>
        <begin position="13"/>
        <end position="18"/>
    </location>
    <ligand>
        <name>ATP</name>
        <dbReference type="ChEBI" id="CHEBI:30616"/>
    </ligand>
</feature>
<keyword evidence="9" id="KW-1185">Reference proteome</keyword>
<keyword evidence="6 7" id="KW-0057">Aromatic amino acid biosynthesis</keyword>
<comment type="similarity">
    <text evidence="7">Belongs to the shikimate kinase family.</text>
</comment>
<dbReference type="Gene3D" id="3.40.50.300">
    <property type="entry name" value="P-loop containing nucleotide triphosphate hydrolases"/>
    <property type="match status" value="1"/>
</dbReference>
<keyword evidence="4 7" id="KW-0418">Kinase</keyword>
<evidence type="ECO:0000256" key="3">
    <source>
        <dbReference type="ARBA" id="ARBA00022741"/>
    </source>
</evidence>
<dbReference type="AlphaFoldDB" id="G5ICR7"/>
<evidence type="ECO:0000256" key="6">
    <source>
        <dbReference type="ARBA" id="ARBA00023141"/>
    </source>
</evidence>
<dbReference type="HAMAP" id="MF_00109">
    <property type="entry name" value="Shikimate_kinase"/>
    <property type="match status" value="1"/>
</dbReference>
<dbReference type="CDD" id="cd00464">
    <property type="entry name" value="SK"/>
    <property type="match status" value="1"/>
</dbReference>
<proteinExistence type="inferred from homology"/>
<feature type="binding site" evidence="7">
    <location>
        <position position="139"/>
    </location>
    <ligand>
        <name>substrate</name>
    </ligand>
</feature>
<protein>
    <recommendedName>
        <fullName evidence="7">Shikimate kinase</fullName>
        <shortName evidence="7">SK</shortName>
        <ecNumber evidence="7">2.7.1.71</ecNumber>
    </recommendedName>
</protein>
<keyword evidence="3 7" id="KW-0547">Nucleotide-binding</keyword>
<dbReference type="HOGENOM" id="CLU_057607_4_0_9"/>
<comment type="caution">
    <text evidence="8">The sequence shown here is derived from an EMBL/GenBank/DDBJ whole genome shotgun (WGS) entry which is preliminary data.</text>
</comment>
<dbReference type="SUPFAM" id="SSF52540">
    <property type="entry name" value="P-loop containing nucleoside triphosphate hydrolases"/>
    <property type="match status" value="1"/>
</dbReference>
<sequence>MDRQNMILIGFMGAGKTSVGEELAGRFGKTLIDTDRMIEERAGMSISDIFAVQGEEAFRRLETEVLEQLISEASGEMISVGGGLPLREENRKLLKKLGTVIYLRVRPETVLARLKGDTTRPLLQGDDVEEKVNSLLSKRGPIYEMAADRIISVDGRSVEQIADAIMAER</sequence>
<gene>
    <name evidence="7" type="primary">aroK</name>
    <name evidence="8" type="ORF">HMPREF9473_01252</name>
</gene>
<organism evidence="8 9">
    <name type="scientific">Hungatella hathewayi WAL-18680</name>
    <dbReference type="NCBI Taxonomy" id="742737"/>
    <lineage>
        <taxon>Bacteria</taxon>
        <taxon>Bacillati</taxon>
        <taxon>Bacillota</taxon>
        <taxon>Clostridia</taxon>
        <taxon>Lachnospirales</taxon>
        <taxon>Lachnospiraceae</taxon>
        <taxon>Hungatella</taxon>
    </lineage>
</organism>
<dbReference type="GO" id="GO:0009423">
    <property type="term" value="P:chorismate biosynthetic process"/>
    <property type="evidence" value="ECO:0007669"/>
    <property type="project" value="UniProtKB-UniRule"/>
</dbReference>
<dbReference type="GO" id="GO:0000287">
    <property type="term" value="F:magnesium ion binding"/>
    <property type="evidence" value="ECO:0007669"/>
    <property type="project" value="UniProtKB-UniRule"/>
</dbReference>
<dbReference type="Proteomes" id="UP000005384">
    <property type="component" value="Unassembled WGS sequence"/>
</dbReference>
<dbReference type="PRINTS" id="PR01100">
    <property type="entry name" value="SHIKIMTKNASE"/>
</dbReference>
<evidence type="ECO:0000256" key="1">
    <source>
        <dbReference type="ARBA" id="ARBA00022605"/>
    </source>
</evidence>
<feature type="binding site" evidence="7">
    <location>
        <position position="17"/>
    </location>
    <ligand>
        <name>Mg(2+)</name>
        <dbReference type="ChEBI" id="CHEBI:18420"/>
    </ligand>
</feature>
<comment type="subcellular location">
    <subcellularLocation>
        <location evidence="7">Cytoplasm</location>
    </subcellularLocation>
</comment>
<dbReference type="GO" id="GO:0004765">
    <property type="term" value="F:shikimate kinase activity"/>
    <property type="evidence" value="ECO:0007669"/>
    <property type="project" value="UniProtKB-UniRule"/>
</dbReference>
<dbReference type="RefSeq" id="WP_006779237.1">
    <property type="nucleotide sequence ID" value="NZ_CP040506.1"/>
</dbReference>
<dbReference type="GO" id="GO:0005524">
    <property type="term" value="F:ATP binding"/>
    <property type="evidence" value="ECO:0007669"/>
    <property type="project" value="UniProtKB-UniRule"/>
</dbReference>
<evidence type="ECO:0000256" key="7">
    <source>
        <dbReference type="HAMAP-Rule" id="MF_00109"/>
    </source>
</evidence>
<comment type="catalytic activity">
    <reaction evidence="7">
        <text>shikimate + ATP = 3-phosphoshikimate + ADP + H(+)</text>
        <dbReference type="Rhea" id="RHEA:13121"/>
        <dbReference type="ChEBI" id="CHEBI:15378"/>
        <dbReference type="ChEBI" id="CHEBI:30616"/>
        <dbReference type="ChEBI" id="CHEBI:36208"/>
        <dbReference type="ChEBI" id="CHEBI:145989"/>
        <dbReference type="ChEBI" id="CHEBI:456216"/>
        <dbReference type="EC" id="2.7.1.71"/>
    </reaction>
</comment>
<dbReference type="InterPro" id="IPR031322">
    <property type="entry name" value="Shikimate/glucono_kinase"/>
</dbReference>
<keyword evidence="1 7" id="KW-0028">Amino-acid biosynthesis</keyword>
<dbReference type="PANTHER" id="PTHR21087:SF16">
    <property type="entry name" value="SHIKIMATE KINASE 1, CHLOROPLASTIC"/>
    <property type="match status" value="1"/>
</dbReference>
<dbReference type="PANTHER" id="PTHR21087">
    <property type="entry name" value="SHIKIMATE KINASE"/>
    <property type="match status" value="1"/>
</dbReference>
<dbReference type="GO" id="GO:0005829">
    <property type="term" value="C:cytosol"/>
    <property type="evidence" value="ECO:0007669"/>
    <property type="project" value="TreeGrafter"/>
</dbReference>
<feature type="binding site" evidence="7">
    <location>
        <position position="156"/>
    </location>
    <ligand>
        <name>ATP</name>
        <dbReference type="ChEBI" id="CHEBI:30616"/>
    </ligand>
</feature>
<dbReference type="InterPro" id="IPR000623">
    <property type="entry name" value="Shikimate_kinase/TSH1"/>
</dbReference>
<dbReference type="EC" id="2.7.1.71" evidence="7"/>
<dbReference type="Pfam" id="PF01202">
    <property type="entry name" value="SKI"/>
    <property type="match status" value="1"/>
</dbReference>
<dbReference type="InterPro" id="IPR027417">
    <property type="entry name" value="P-loop_NTPase"/>
</dbReference>